<dbReference type="GO" id="GO:0004097">
    <property type="term" value="F:catechol oxidase activity"/>
    <property type="evidence" value="ECO:0007669"/>
    <property type="project" value="InterPro"/>
</dbReference>
<comment type="caution">
    <text evidence="3">The sequence shown here is derived from an EMBL/GenBank/DDBJ whole genome shotgun (WGS) entry which is preliminary data.</text>
</comment>
<name>A0A176W054_MARPO</name>
<feature type="transmembrane region" description="Helical" evidence="1">
    <location>
        <begin position="29"/>
        <end position="47"/>
    </location>
</feature>
<evidence type="ECO:0000313" key="4">
    <source>
        <dbReference type="Proteomes" id="UP000077202"/>
    </source>
</evidence>
<evidence type="ECO:0000256" key="1">
    <source>
        <dbReference type="SAM" id="Phobius"/>
    </source>
</evidence>
<dbReference type="SUPFAM" id="SSF48056">
    <property type="entry name" value="Di-copper centre-containing domain"/>
    <property type="match status" value="1"/>
</dbReference>
<protein>
    <recommendedName>
        <fullName evidence="2">Polyphenol oxidase C-terminal domain-containing protein</fullName>
    </recommendedName>
</protein>
<gene>
    <name evidence="3" type="ORF">AXG93_131s1290</name>
</gene>
<dbReference type="InterPro" id="IPR008922">
    <property type="entry name" value="Di-copper_centre_dom_sf"/>
</dbReference>
<organism evidence="3 4">
    <name type="scientific">Marchantia polymorpha subsp. ruderalis</name>
    <dbReference type="NCBI Taxonomy" id="1480154"/>
    <lineage>
        <taxon>Eukaryota</taxon>
        <taxon>Viridiplantae</taxon>
        <taxon>Streptophyta</taxon>
        <taxon>Embryophyta</taxon>
        <taxon>Marchantiophyta</taxon>
        <taxon>Marchantiopsida</taxon>
        <taxon>Marchantiidae</taxon>
        <taxon>Marchantiales</taxon>
        <taxon>Marchantiaceae</taxon>
        <taxon>Marchantia</taxon>
    </lineage>
</organism>
<evidence type="ECO:0000313" key="3">
    <source>
        <dbReference type="EMBL" id="OAE26419.1"/>
    </source>
</evidence>
<keyword evidence="4" id="KW-1185">Reference proteome</keyword>
<keyword evidence="1" id="KW-0812">Transmembrane</keyword>
<dbReference type="Pfam" id="PF12143">
    <property type="entry name" value="PPO1_KFDV"/>
    <property type="match status" value="1"/>
</dbReference>
<keyword evidence="1" id="KW-1133">Transmembrane helix</keyword>
<accession>A0A176W054</accession>
<dbReference type="PANTHER" id="PTHR11474:SF76">
    <property type="entry name" value="SHKT DOMAIN-CONTAINING PROTEIN"/>
    <property type="match status" value="1"/>
</dbReference>
<reference evidence="3" key="1">
    <citation type="submission" date="2016-03" db="EMBL/GenBank/DDBJ databases">
        <title>Mechanisms controlling the formation of the plant cell surface in tip-growing cells are functionally conserved among land plants.</title>
        <authorList>
            <person name="Honkanen S."/>
            <person name="Jones V.A."/>
            <person name="Morieri G."/>
            <person name="Champion C."/>
            <person name="Hetherington A.J."/>
            <person name="Kelly S."/>
            <person name="Saint-Marcoux D."/>
            <person name="Proust H."/>
            <person name="Prescott H."/>
            <person name="Dolan L."/>
        </authorList>
    </citation>
    <scope>NUCLEOTIDE SEQUENCE [LARGE SCALE GENOMIC DNA]</scope>
    <source>
        <tissue evidence="3">Whole gametophyte</tissue>
    </source>
</reference>
<keyword evidence="1" id="KW-0472">Membrane</keyword>
<dbReference type="Gene3D" id="1.10.1280.10">
    <property type="entry name" value="Di-copper center containing domain from catechol oxidase"/>
    <property type="match status" value="1"/>
</dbReference>
<evidence type="ECO:0000259" key="2">
    <source>
        <dbReference type="Pfam" id="PF12143"/>
    </source>
</evidence>
<dbReference type="InterPro" id="IPR050316">
    <property type="entry name" value="Tyrosinase/Hemocyanin"/>
</dbReference>
<dbReference type="InterPro" id="IPR022740">
    <property type="entry name" value="Polyphenol_oxidase_C"/>
</dbReference>
<sequence length="368" mass="41339">MAATCRQHIFSMQGEGQGRGNAGVVQMKFLWAVSMCCALLCIQYLPYSISAEPVLASSLGFCKTVPVLRGAPLHCCLPPPARKPIRFKYPTCESGGPPVIRERKPAHVVQNDPEYVRKYNLAYARMKALPDSDPRSFLNQWRVHCSFCNEAFKQREIPGPLGKATGVLLQLGIKYTDVSEADNLWINYEPLPAHKPSQPWSPRDWPAVVPSGNNTIGKVPASFRLERRAPTKKDLKGKGLKHTNQLQEDIVLERVRIPHSAYARFDVFINFPDANRETHLYMSEYVGTFTHLPSGMVDMSASVSQSSVTESNGMYRLFNIRYSVGQALRRLGIGDWNTDVVVTIVSKGVRKTNPTVDFYFSDIKQEFQ</sequence>
<dbReference type="EMBL" id="LVLJ01002188">
    <property type="protein sequence ID" value="OAE26419.1"/>
    <property type="molecule type" value="Genomic_DNA"/>
</dbReference>
<feature type="domain" description="Polyphenol oxidase C-terminal" evidence="2">
    <location>
        <begin position="243"/>
        <end position="348"/>
    </location>
</feature>
<dbReference type="AlphaFoldDB" id="A0A176W054"/>
<dbReference type="Proteomes" id="UP000077202">
    <property type="component" value="Unassembled WGS sequence"/>
</dbReference>
<dbReference type="PANTHER" id="PTHR11474">
    <property type="entry name" value="TYROSINASE FAMILY MEMBER"/>
    <property type="match status" value="1"/>
</dbReference>
<proteinExistence type="predicted"/>